<accession>A0A508A0C0</accession>
<dbReference type="PANTHER" id="PTHR43792">
    <property type="entry name" value="GNAT FAMILY, PUTATIVE (AFU_ORTHOLOGUE AFUA_3G00765)-RELATED-RELATED"/>
    <property type="match status" value="1"/>
</dbReference>
<dbReference type="InterPro" id="IPR016181">
    <property type="entry name" value="Acyl_CoA_acyltransferase"/>
</dbReference>
<evidence type="ECO:0000313" key="2">
    <source>
        <dbReference type="EMBL" id="TQD42271.1"/>
    </source>
</evidence>
<dbReference type="EMBL" id="VICE01000109">
    <property type="protein sequence ID" value="TQD42271.1"/>
    <property type="molecule type" value="Genomic_DNA"/>
</dbReference>
<dbReference type="OrthoDB" id="9798081at2"/>
<dbReference type="GO" id="GO:0016747">
    <property type="term" value="F:acyltransferase activity, transferring groups other than amino-acyl groups"/>
    <property type="evidence" value="ECO:0007669"/>
    <property type="project" value="InterPro"/>
</dbReference>
<name>A0A508A0C0_9GAMM</name>
<evidence type="ECO:0000259" key="1">
    <source>
        <dbReference type="PROSITE" id="PS51186"/>
    </source>
</evidence>
<dbReference type="InterPro" id="IPR000182">
    <property type="entry name" value="GNAT_dom"/>
</dbReference>
<dbReference type="Gene3D" id="3.40.630.30">
    <property type="match status" value="1"/>
</dbReference>
<keyword evidence="3" id="KW-1185">Reference proteome</keyword>
<dbReference type="RefSeq" id="WP_141519016.1">
    <property type="nucleotide sequence ID" value="NZ_VICE01000109.1"/>
</dbReference>
<comment type="caution">
    <text evidence="2">The sequence shown here is derived from an EMBL/GenBank/DDBJ whole genome shotgun (WGS) entry which is preliminary data.</text>
</comment>
<dbReference type="AlphaFoldDB" id="A0A508A0C0"/>
<dbReference type="PANTHER" id="PTHR43792:SF1">
    <property type="entry name" value="N-ACETYLTRANSFERASE DOMAIN-CONTAINING PROTEIN"/>
    <property type="match status" value="1"/>
</dbReference>
<dbReference type="SUPFAM" id="SSF55729">
    <property type="entry name" value="Acyl-CoA N-acyltransferases (Nat)"/>
    <property type="match status" value="1"/>
</dbReference>
<dbReference type="InterPro" id="IPR051531">
    <property type="entry name" value="N-acetyltransferase"/>
</dbReference>
<dbReference type="Proteomes" id="UP000318212">
    <property type="component" value="Unassembled WGS sequence"/>
</dbReference>
<dbReference type="Pfam" id="PF13302">
    <property type="entry name" value="Acetyltransf_3"/>
    <property type="match status" value="1"/>
</dbReference>
<organism evidence="2 3">
    <name type="scientific">Marilutibacter aestuarii</name>
    <dbReference type="NCBI Taxonomy" id="1706195"/>
    <lineage>
        <taxon>Bacteria</taxon>
        <taxon>Pseudomonadati</taxon>
        <taxon>Pseudomonadota</taxon>
        <taxon>Gammaproteobacteria</taxon>
        <taxon>Lysobacterales</taxon>
        <taxon>Lysobacteraceae</taxon>
        <taxon>Marilutibacter</taxon>
    </lineage>
</organism>
<sequence>MTSLQTERLELRPFTLDDASAYWPLVSDPEVLRFTGESPLQSLAEVRGLLAARPLRDYAIHGYGRLACIEKSTGELVGFCGLKYLEDLCETDIGYRFLPRYWGLGYATESATAVMRHGTDILGLKRIIGLVEPGNAGSIRVLEKLGLGLESRITLADHPAELLSYSPPGSGRTVGPGRPCLSTLLDQGG</sequence>
<protein>
    <submittedName>
        <fullName evidence="2">GNAT family N-acetyltransferase</fullName>
    </submittedName>
</protein>
<reference evidence="2 3" key="1">
    <citation type="submission" date="2019-06" db="EMBL/GenBank/DDBJ databases">
        <title>Lysobacter alkalisoli sp. nov. isolated from saline soil.</title>
        <authorList>
            <person name="Sun J.-Q."/>
            <person name="Xu L."/>
        </authorList>
    </citation>
    <scope>NUCLEOTIDE SEQUENCE [LARGE SCALE GENOMIC DNA]</scope>
    <source>
        <strain evidence="2 3">JCM 31130</strain>
    </source>
</reference>
<gene>
    <name evidence="2" type="ORF">FKV25_11880</name>
</gene>
<evidence type="ECO:0000313" key="3">
    <source>
        <dbReference type="Proteomes" id="UP000318212"/>
    </source>
</evidence>
<dbReference type="PROSITE" id="PS51186">
    <property type="entry name" value="GNAT"/>
    <property type="match status" value="1"/>
</dbReference>
<keyword evidence="2" id="KW-0808">Transferase</keyword>
<feature type="domain" description="N-acetyltransferase" evidence="1">
    <location>
        <begin position="9"/>
        <end position="168"/>
    </location>
</feature>
<proteinExistence type="predicted"/>